<evidence type="ECO:0000313" key="9">
    <source>
        <dbReference type="Proteomes" id="UP000613840"/>
    </source>
</evidence>
<dbReference type="PANTHER" id="PTHR46696">
    <property type="entry name" value="P450, PUTATIVE (EUROFUNG)-RELATED"/>
    <property type="match status" value="1"/>
</dbReference>
<dbReference type="EMBL" id="BMMZ01000019">
    <property type="protein sequence ID" value="GGL82904.1"/>
    <property type="molecule type" value="Genomic_DNA"/>
</dbReference>
<keyword evidence="9" id="KW-1185">Reference proteome</keyword>
<dbReference type="AlphaFoldDB" id="A0A917SJ56"/>
<dbReference type="Pfam" id="PF00067">
    <property type="entry name" value="p450"/>
    <property type="match status" value="1"/>
</dbReference>
<keyword evidence="5 7" id="KW-0408">Iron</keyword>
<proteinExistence type="inferred from homology"/>
<dbReference type="FunFam" id="1.10.630.10:FF:000018">
    <property type="entry name" value="Cytochrome P450 monooxygenase"/>
    <property type="match status" value="1"/>
</dbReference>
<evidence type="ECO:0000256" key="5">
    <source>
        <dbReference type="ARBA" id="ARBA00023004"/>
    </source>
</evidence>
<accession>A0A917SJ56</accession>
<dbReference type="PRINTS" id="PR00359">
    <property type="entry name" value="BP450"/>
</dbReference>
<keyword evidence="6 7" id="KW-0503">Monooxygenase</keyword>
<dbReference type="Proteomes" id="UP000613840">
    <property type="component" value="Unassembled WGS sequence"/>
</dbReference>
<gene>
    <name evidence="8" type="ORF">GCM10011575_46480</name>
</gene>
<evidence type="ECO:0000256" key="4">
    <source>
        <dbReference type="ARBA" id="ARBA00023002"/>
    </source>
</evidence>
<evidence type="ECO:0000256" key="1">
    <source>
        <dbReference type="ARBA" id="ARBA00010617"/>
    </source>
</evidence>
<dbReference type="InterPro" id="IPR001128">
    <property type="entry name" value="Cyt_P450"/>
</dbReference>
<protein>
    <submittedName>
        <fullName evidence="8">Cytochrome P450</fullName>
    </submittedName>
</protein>
<dbReference type="InterPro" id="IPR036396">
    <property type="entry name" value="Cyt_P450_sf"/>
</dbReference>
<dbReference type="GO" id="GO:0020037">
    <property type="term" value="F:heme binding"/>
    <property type="evidence" value="ECO:0007669"/>
    <property type="project" value="InterPro"/>
</dbReference>
<evidence type="ECO:0000256" key="3">
    <source>
        <dbReference type="ARBA" id="ARBA00022723"/>
    </source>
</evidence>
<keyword evidence="4 7" id="KW-0560">Oxidoreductase</keyword>
<dbReference type="InterPro" id="IPR017972">
    <property type="entry name" value="Cyt_P450_CS"/>
</dbReference>
<dbReference type="InterPro" id="IPR002397">
    <property type="entry name" value="Cyt_P450_B"/>
</dbReference>
<dbReference type="GO" id="GO:0005506">
    <property type="term" value="F:iron ion binding"/>
    <property type="evidence" value="ECO:0007669"/>
    <property type="project" value="InterPro"/>
</dbReference>
<sequence>MRKGGTMAIGRQQLAFIKELYGTRLRISYHAYVRREPAALLHLEPGRQDPYPIYRRIRERGVLAPTPLGNYVTASHAACDEVLRSRSFGVGQDGRDAQLSLLDLDPPDHTRLRRLVAPDFTSRKIPAFGPRVQAVVDDLIRTVPRDQPFDLVSSLAAPLPIAVITDLLGIPDANAEEFAMHGTRFGSALGGIQSIAHARELAATRARLAEIFTEIFELRRQHPQDDLIGRIVAANENSPEAVRPEEMVPLCTLLLIAGFETTVNLIGNTVLALLSHPDQWRLFTEQPELAEQVVEEGLRYDPPVQRTGRVAMSDTEVLGRPVAKGQFVMTALGGANRDPAAFDDPDRFDINRSNANEHLSFSGGIHYCVGAPLARLEAAIALRAIATEFPDLREAGKRVRRPGSLIRGIQEFPVLVPAARRTTIV</sequence>
<dbReference type="PRINTS" id="PR00385">
    <property type="entry name" value="P450"/>
</dbReference>
<dbReference type="PANTHER" id="PTHR46696:SF1">
    <property type="entry name" value="CYTOCHROME P450 YJIB-RELATED"/>
    <property type="match status" value="1"/>
</dbReference>
<dbReference type="SUPFAM" id="SSF48264">
    <property type="entry name" value="Cytochrome P450"/>
    <property type="match status" value="1"/>
</dbReference>
<reference evidence="8" key="1">
    <citation type="journal article" date="2014" name="Int. J. Syst. Evol. Microbiol.">
        <title>Complete genome sequence of Corynebacterium casei LMG S-19264T (=DSM 44701T), isolated from a smear-ripened cheese.</title>
        <authorList>
            <consortium name="US DOE Joint Genome Institute (JGI-PGF)"/>
            <person name="Walter F."/>
            <person name="Albersmeier A."/>
            <person name="Kalinowski J."/>
            <person name="Ruckert C."/>
        </authorList>
    </citation>
    <scope>NUCLEOTIDE SEQUENCE</scope>
    <source>
        <strain evidence="8">CGMCC 4.7306</strain>
    </source>
</reference>
<name>A0A917SJ56_9ACTN</name>
<evidence type="ECO:0000256" key="6">
    <source>
        <dbReference type="ARBA" id="ARBA00023033"/>
    </source>
</evidence>
<keyword evidence="3 7" id="KW-0479">Metal-binding</keyword>
<dbReference type="Gene3D" id="1.10.630.10">
    <property type="entry name" value="Cytochrome P450"/>
    <property type="match status" value="1"/>
</dbReference>
<evidence type="ECO:0000313" key="8">
    <source>
        <dbReference type="EMBL" id="GGL82904.1"/>
    </source>
</evidence>
<evidence type="ECO:0000256" key="7">
    <source>
        <dbReference type="RuleBase" id="RU000461"/>
    </source>
</evidence>
<keyword evidence="2 7" id="KW-0349">Heme</keyword>
<dbReference type="CDD" id="cd20625">
    <property type="entry name" value="CYP164-like"/>
    <property type="match status" value="1"/>
</dbReference>
<dbReference type="PROSITE" id="PS00086">
    <property type="entry name" value="CYTOCHROME_P450"/>
    <property type="match status" value="1"/>
</dbReference>
<comment type="caution">
    <text evidence="8">The sequence shown here is derived from an EMBL/GenBank/DDBJ whole genome shotgun (WGS) entry which is preliminary data.</text>
</comment>
<organism evidence="8 9">
    <name type="scientific">Microlunatus endophyticus</name>
    <dbReference type="NCBI Taxonomy" id="1716077"/>
    <lineage>
        <taxon>Bacteria</taxon>
        <taxon>Bacillati</taxon>
        <taxon>Actinomycetota</taxon>
        <taxon>Actinomycetes</taxon>
        <taxon>Propionibacteriales</taxon>
        <taxon>Propionibacteriaceae</taxon>
        <taxon>Microlunatus</taxon>
    </lineage>
</organism>
<dbReference type="GO" id="GO:0004497">
    <property type="term" value="F:monooxygenase activity"/>
    <property type="evidence" value="ECO:0007669"/>
    <property type="project" value="UniProtKB-KW"/>
</dbReference>
<dbReference type="GO" id="GO:0016705">
    <property type="term" value="F:oxidoreductase activity, acting on paired donors, with incorporation or reduction of molecular oxygen"/>
    <property type="evidence" value="ECO:0007669"/>
    <property type="project" value="InterPro"/>
</dbReference>
<evidence type="ECO:0000256" key="2">
    <source>
        <dbReference type="ARBA" id="ARBA00022617"/>
    </source>
</evidence>
<reference evidence="8" key="2">
    <citation type="submission" date="2020-09" db="EMBL/GenBank/DDBJ databases">
        <authorList>
            <person name="Sun Q."/>
            <person name="Zhou Y."/>
        </authorList>
    </citation>
    <scope>NUCLEOTIDE SEQUENCE</scope>
    <source>
        <strain evidence="8">CGMCC 4.7306</strain>
    </source>
</reference>
<comment type="similarity">
    <text evidence="1 7">Belongs to the cytochrome P450 family.</text>
</comment>